<organism evidence="7 9">
    <name type="scientific">Lactobacillus acetotolerans</name>
    <dbReference type="NCBI Taxonomy" id="1600"/>
    <lineage>
        <taxon>Bacteria</taxon>
        <taxon>Bacillati</taxon>
        <taxon>Bacillota</taxon>
        <taxon>Bacilli</taxon>
        <taxon>Lactobacillales</taxon>
        <taxon>Lactobacillaceae</taxon>
        <taxon>Lactobacillus</taxon>
    </lineage>
</organism>
<evidence type="ECO:0000313" key="7">
    <source>
        <dbReference type="EMBL" id="BAQ57647.1"/>
    </source>
</evidence>
<dbReference type="KEGG" id="lae:LBAT_1258"/>
<protein>
    <submittedName>
        <fullName evidence="7">Glutamine-ABC transporter ATP-binding component</fullName>
    </submittedName>
    <submittedName>
        <fullName evidence="8">Transporter substrate-binding domain-containing protein</fullName>
    </submittedName>
</protein>
<feature type="domain" description="Solute-binding protein family 3/N-terminal" evidence="5">
    <location>
        <begin position="39"/>
        <end position="261"/>
    </location>
</feature>
<evidence type="ECO:0000256" key="2">
    <source>
        <dbReference type="ARBA" id="ARBA00022448"/>
    </source>
</evidence>
<keyword evidence="7" id="KW-0547">Nucleotide-binding</keyword>
<dbReference type="GO" id="GO:0006865">
    <property type="term" value="P:amino acid transport"/>
    <property type="evidence" value="ECO:0007669"/>
    <property type="project" value="TreeGrafter"/>
</dbReference>
<keyword evidence="2" id="KW-0813">Transport</keyword>
<evidence type="ECO:0000313" key="10">
    <source>
        <dbReference type="Proteomes" id="UP000325393"/>
    </source>
</evidence>
<dbReference type="Proteomes" id="UP000035709">
    <property type="component" value="Chromosome"/>
</dbReference>
<proteinExistence type="inferred from homology"/>
<keyword evidence="9" id="KW-1185">Reference proteome</keyword>
<dbReference type="Gene3D" id="3.40.190.10">
    <property type="entry name" value="Periplasmic binding protein-like II"/>
    <property type="match status" value="2"/>
</dbReference>
<evidence type="ECO:0000256" key="3">
    <source>
        <dbReference type="ARBA" id="ARBA00022729"/>
    </source>
</evidence>
<keyword evidence="3 4" id="KW-0732">Signal</keyword>
<dbReference type="EMBL" id="CP044496">
    <property type="protein sequence ID" value="QFG51629.1"/>
    <property type="molecule type" value="Genomic_DNA"/>
</dbReference>
<dbReference type="Proteomes" id="UP000325393">
    <property type="component" value="Chromosome"/>
</dbReference>
<dbReference type="InterPro" id="IPR001320">
    <property type="entry name" value="Iontro_rcpt_C"/>
</dbReference>
<dbReference type="GO" id="GO:0030288">
    <property type="term" value="C:outer membrane-bounded periplasmic space"/>
    <property type="evidence" value="ECO:0007669"/>
    <property type="project" value="TreeGrafter"/>
</dbReference>
<dbReference type="AlphaFoldDB" id="A0A0D6A4B3"/>
<dbReference type="RefSeq" id="WP_056970476.1">
    <property type="nucleotide sequence ID" value="NZ_AP014808.1"/>
</dbReference>
<dbReference type="PANTHER" id="PTHR30085">
    <property type="entry name" value="AMINO ACID ABC TRANSPORTER PERMEASE"/>
    <property type="match status" value="1"/>
</dbReference>
<dbReference type="Pfam" id="PF00497">
    <property type="entry name" value="SBP_bac_3"/>
    <property type="match status" value="1"/>
</dbReference>
<evidence type="ECO:0000256" key="1">
    <source>
        <dbReference type="ARBA" id="ARBA00010333"/>
    </source>
</evidence>
<evidence type="ECO:0000259" key="6">
    <source>
        <dbReference type="SMART" id="SM00079"/>
    </source>
</evidence>
<dbReference type="GO" id="GO:0016020">
    <property type="term" value="C:membrane"/>
    <property type="evidence" value="ECO:0007669"/>
    <property type="project" value="InterPro"/>
</dbReference>
<dbReference type="GO" id="GO:0005524">
    <property type="term" value="F:ATP binding"/>
    <property type="evidence" value="ECO:0007669"/>
    <property type="project" value="UniProtKB-KW"/>
</dbReference>
<evidence type="ECO:0000256" key="4">
    <source>
        <dbReference type="SAM" id="SignalP"/>
    </source>
</evidence>
<dbReference type="STRING" id="1600.LBAT_1258"/>
<evidence type="ECO:0000313" key="8">
    <source>
        <dbReference type="EMBL" id="QFG51629.1"/>
    </source>
</evidence>
<keyword evidence="7" id="KW-0067">ATP-binding</keyword>
<dbReference type="EMBL" id="AP014808">
    <property type="protein sequence ID" value="BAQ57647.1"/>
    <property type="molecule type" value="Genomic_DNA"/>
</dbReference>
<reference evidence="7 9" key="1">
    <citation type="submission" date="2015-03" db="EMBL/GenBank/DDBJ databases">
        <title>Complete genome sequence of Lactobacillus acetotolerans NBRC 13120.</title>
        <authorList>
            <person name="Toh H."/>
            <person name="Morita H."/>
            <person name="Fujita N."/>
        </authorList>
    </citation>
    <scope>NUCLEOTIDE SEQUENCE [LARGE SCALE GENOMIC DNA]</scope>
    <source>
        <strain evidence="7 9">NBRC 13120</strain>
    </source>
</reference>
<dbReference type="SMART" id="SM00079">
    <property type="entry name" value="PBPe"/>
    <property type="match status" value="1"/>
</dbReference>
<dbReference type="InterPro" id="IPR001638">
    <property type="entry name" value="Solute-binding_3/MltF_N"/>
</dbReference>
<reference evidence="8 10" key="2">
    <citation type="submission" date="2019-09" db="EMBL/GenBank/DDBJ databases">
        <title>Genome sequencing of Lactobacillus acetotolerans.</title>
        <authorList>
            <person name="Kim K."/>
        </authorList>
    </citation>
    <scope>NUCLEOTIDE SEQUENCE [LARGE SCALE GENOMIC DNA]</scope>
    <source>
        <strain evidence="8 10">LA749</strain>
    </source>
</reference>
<gene>
    <name evidence="8" type="ORF">LA749_06315</name>
    <name evidence="7" type="ORF">LBAT_1258</name>
</gene>
<dbReference type="InterPro" id="IPR051455">
    <property type="entry name" value="Bact_solute-bind_prot3"/>
</dbReference>
<dbReference type="PATRIC" id="fig|1600.4.peg.1283"/>
<evidence type="ECO:0000259" key="5">
    <source>
        <dbReference type="SMART" id="SM00062"/>
    </source>
</evidence>
<feature type="domain" description="Ionotropic glutamate receptor C-terminal" evidence="6">
    <location>
        <begin position="39"/>
        <end position="260"/>
    </location>
</feature>
<dbReference type="PANTHER" id="PTHR30085:SF6">
    <property type="entry name" value="ABC TRANSPORTER GLUTAMINE-BINDING PROTEIN GLNH"/>
    <property type="match status" value="1"/>
</dbReference>
<dbReference type="SUPFAM" id="SSF53850">
    <property type="entry name" value="Periplasmic binding protein-like II"/>
    <property type="match status" value="1"/>
</dbReference>
<dbReference type="GeneID" id="78212599"/>
<evidence type="ECO:0000313" key="9">
    <source>
        <dbReference type="Proteomes" id="UP000035709"/>
    </source>
</evidence>
<feature type="signal peptide" evidence="4">
    <location>
        <begin position="1"/>
        <end position="21"/>
    </location>
</feature>
<feature type="chain" id="PRO_5041522223" evidence="4">
    <location>
        <begin position="22"/>
        <end position="271"/>
    </location>
</feature>
<dbReference type="GO" id="GO:0015276">
    <property type="term" value="F:ligand-gated monoatomic ion channel activity"/>
    <property type="evidence" value="ECO:0007669"/>
    <property type="project" value="InterPro"/>
</dbReference>
<name>A0A0D6A4B3_9LACO</name>
<dbReference type="PROSITE" id="PS51257">
    <property type="entry name" value="PROKAR_LIPOPROTEIN"/>
    <property type="match status" value="1"/>
</dbReference>
<dbReference type="GO" id="GO:0005576">
    <property type="term" value="C:extracellular region"/>
    <property type="evidence" value="ECO:0007669"/>
    <property type="project" value="TreeGrafter"/>
</dbReference>
<accession>A0A0D6A4B3</accession>
<comment type="similarity">
    <text evidence="1">Belongs to the bacterial solute-binding protein 3 family.</text>
</comment>
<dbReference type="OrthoDB" id="115856at2"/>
<sequence>MRKFKKFLLLPIIFFLAFTLAACGNKKQNTYQKVKQDNTIVWGVRADTRLFGLMSIKTGRVEGFEIDLANAITKQMLGENGHAKLTKITANTRIPLLKNNNVDVLMATMTITPDRQKQVLFSKPYFKAGQGILVPDNSKIKTVQQLNNKTVLAVKGTTAVANVHKYAPKAKVLEYGDYGQAFSALKAGQGVAMTTDSGLLAGIASENPGYKLAGSNFTNEPYGIAVNKGQTQMVKHINKALDELKKNGTYNRLIRKWFKGVKGFNIKEVEE</sequence>
<dbReference type="SMART" id="SM00062">
    <property type="entry name" value="PBPb"/>
    <property type="match status" value="1"/>
</dbReference>